<dbReference type="Proteomes" id="UP000039865">
    <property type="component" value="Unassembled WGS sequence"/>
</dbReference>
<evidence type="ECO:0000256" key="1">
    <source>
        <dbReference type="SAM" id="MobiDB-lite"/>
    </source>
</evidence>
<protein>
    <submittedName>
        <fullName evidence="2">Uncharacterized protein</fullName>
    </submittedName>
</protein>
<evidence type="ECO:0000313" key="2">
    <source>
        <dbReference type="EMBL" id="CDW72235.1"/>
    </source>
</evidence>
<sequence>MTLQQNSKYGQASLNDKNIGRSPHRSTDLAHNNNEEQDYTKRRKPKLNSIIPIQGFKSQAVQSMNGSNIGMSSQVESLPDDSNLSRMNINEIKLQLDAITPLNIDLKYINQTDIDLNMLSPLKKTDESGLNGTKKDQEGVQGMRYTINDKLQIMYHQIKNPKYQKHTKIGGIKNCIKLEKNSFRVCLIEDALSKTQIKNTNTLEDGLRQKLSRLHQITVQEEPFTYSLSKVHDRTFIHKILPCIQRQQLKHSPIGASNSKSPNLLRNTFSVEMYAEFLKFKNQQQQKQRAEQKRIKGVDELNQDSTRIDMSKKIKISITETKNEQKRQSTPRDSRDNIKILDLDQIQKAQEPAQTPRESISRRHSAAKSDISQLLSEIGMNFKEKMEFMMQKRKEEEKKKAMLEQIRKKKAQGQTLDMDFFTQLEQKDMDNRLIEIIMFEINKMFSKEMLKYRNVTSEYNSMLKRKNLLEAKLFKKRYEKVQKHLNGVPNMDSSLNPFKKQYQPSIFNTKMMDNKMDVPNNKELYENVIKEAFDDLADTDQEEGQSAEAVKEMGDKEIIERIRMKFRKRVIKEGPSIMNGATDQNTRFLEQMMNLCNFQRISNKIQGGINKFQRSHRLKNKSMSYNTSPRPEQNTNDDLDQTKSSFFITQTFMPMVSSSHRQTPTKQYHSSRFKTLHEQNNSSSPNVTNYLNYLASNHQSNISTKRINDYSTIQLNSNKSLNAQSSSRYGMTNVSRKNFQTLNPFQKNSPSPSRSLLRQVSKSTDLSPIITEVEKEIQIKDDIKEKARSKTLSIKDWEQIGQSRMLQFTILDRIIEDCTDYDRTNQDKLTKLRLGLNKTDSIEHAKHSNTMATTSRDSINKDTKKKNIEDTLTFLEKLKKMNKLSQVEKLNFE</sequence>
<feature type="region of interest" description="Disordered" evidence="1">
    <location>
        <begin position="1"/>
        <end position="48"/>
    </location>
</feature>
<accession>A0A077ZS87</accession>
<keyword evidence="3" id="KW-1185">Reference proteome</keyword>
<dbReference type="OrthoDB" id="10648940at2759"/>
<name>A0A077ZS87_STYLE</name>
<dbReference type="EMBL" id="CCKQ01001132">
    <property type="protein sequence ID" value="CDW72235.1"/>
    <property type="molecule type" value="Genomic_DNA"/>
</dbReference>
<feature type="compositionally biased region" description="Polar residues" evidence="1">
    <location>
        <begin position="1"/>
        <end position="16"/>
    </location>
</feature>
<feature type="region of interest" description="Disordered" evidence="1">
    <location>
        <begin position="347"/>
        <end position="366"/>
    </location>
</feature>
<organism evidence="2 3">
    <name type="scientific">Stylonychia lemnae</name>
    <name type="common">Ciliate</name>
    <dbReference type="NCBI Taxonomy" id="5949"/>
    <lineage>
        <taxon>Eukaryota</taxon>
        <taxon>Sar</taxon>
        <taxon>Alveolata</taxon>
        <taxon>Ciliophora</taxon>
        <taxon>Intramacronucleata</taxon>
        <taxon>Spirotrichea</taxon>
        <taxon>Stichotrichia</taxon>
        <taxon>Sporadotrichida</taxon>
        <taxon>Oxytrichidae</taxon>
        <taxon>Stylonychinae</taxon>
        <taxon>Stylonychia</taxon>
    </lineage>
</organism>
<proteinExistence type="predicted"/>
<reference evidence="2 3" key="1">
    <citation type="submission" date="2014-06" db="EMBL/GenBank/DDBJ databases">
        <authorList>
            <person name="Swart Estienne"/>
        </authorList>
    </citation>
    <scope>NUCLEOTIDE SEQUENCE [LARGE SCALE GENOMIC DNA]</scope>
    <source>
        <strain evidence="2 3">130c</strain>
    </source>
</reference>
<gene>
    <name evidence="2" type="primary">Contig10140.g519</name>
    <name evidence="2" type="ORF">STYLEM_1192</name>
</gene>
<dbReference type="InParanoid" id="A0A077ZS87"/>
<dbReference type="AlphaFoldDB" id="A0A077ZS87"/>
<evidence type="ECO:0000313" key="3">
    <source>
        <dbReference type="Proteomes" id="UP000039865"/>
    </source>
</evidence>